<name>V5G0F7_ANOGL</name>
<dbReference type="EMBL" id="GALX01005021">
    <property type="protein sequence ID" value="JAB63445.1"/>
    <property type="molecule type" value="Transcribed_RNA"/>
</dbReference>
<dbReference type="PANTHER" id="PTHR21301:SF10">
    <property type="entry name" value="REVERSE TRANSCRIPTASE DOMAIN-CONTAINING PROTEIN"/>
    <property type="match status" value="1"/>
</dbReference>
<evidence type="ECO:0000313" key="1">
    <source>
        <dbReference type="EMBL" id="JAB63445.1"/>
    </source>
</evidence>
<reference evidence="1" key="1">
    <citation type="submission" date="2013-07" db="EMBL/GenBank/DDBJ databases">
        <title>Midgut Transcriptome Profiling of Anoplphora glabripennis, a Lignocellulose Degrading, Wood-Boring Cerambycid.</title>
        <authorList>
            <person name="Scully E.D."/>
            <person name="Hoover K."/>
            <person name="Carlson J.E."/>
            <person name="Tien M."/>
            <person name="Geib S.M."/>
        </authorList>
    </citation>
    <scope>NUCLEOTIDE SEQUENCE</scope>
</reference>
<dbReference type="Gene3D" id="3.40.1440.10">
    <property type="entry name" value="GIY-YIG endonuclease"/>
    <property type="match status" value="1"/>
</dbReference>
<evidence type="ECO:0008006" key="2">
    <source>
        <dbReference type="Google" id="ProtNLM"/>
    </source>
</evidence>
<feature type="non-terminal residue" evidence="1">
    <location>
        <position position="1"/>
    </location>
</feature>
<organism evidence="1">
    <name type="scientific">Anoplophora glabripennis</name>
    <name type="common">Asian longhorn beetle</name>
    <name type="synonym">Anoplophora nobilis</name>
    <dbReference type="NCBI Taxonomy" id="217634"/>
    <lineage>
        <taxon>Eukaryota</taxon>
        <taxon>Metazoa</taxon>
        <taxon>Ecdysozoa</taxon>
        <taxon>Arthropoda</taxon>
        <taxon>Hexapoda</taxon>
        <taxon>Insecta</taxon>
        <taxon>Pterygota</taxon>
        <taxon>Neoptera</taxon>
        <taxon>Endopterygota</taxon>
        <taxon>Coleoptera</taxon>
        <taxon>Polyphaga</taxon>
        <taxon>Cucujiformia</taxon>
        <taxon>Chrysomeloidea</taxon>
        <taxon>Cerambycidae</taxon>
        <taxon>Lamiinae</taxon>
        <taxon>Lamiini</taxon>
        <taxon>Anoplophora</taxon>
    </lineage>
</organism>
<dbReference type="SUPFAM" id="SSF82771">
    <property type="entry name" value="GIY-YIG endonuclease"/>
    <property type="match status" value="1"/>
</dbReference>
<proteinExistence type="predicted"/>
<dbReference type="CDD" id="cd10442">
    <property type="entry name" value="GIY-YIG_PLEs"/>
    <property type="match status" value="1"/>
</dbReference>
<dbReference type="PANTHER" id="PTHR21301">
    <property type="entry name" value="REVERSE TRANSCRIPTASE"/>
    <property type="match status" value="1"/>
</dbReference>
<accession>V5G0F7</accession>
<dbReference type="AlphaFoldDB" id="V5G0F7"/>
<dbReference type="InterPro" id="IPR035901">
    <property type="entry name" value="GIY-YIG_endonuc_sf"/>
</dbReference>
<sequence>FDSTVFSYNNSFYKQILGMPMGSPVSPILAQYVMDDQQKINLILGMRTRVIATSHHSLKNINLQHLYNLFIKCGYPPPLLKSLLFSRSQLQGVQDFRNNNSVIQNFHYFSVPHLGAVSSKLKKCLSGQGGVKLAFKNHLTVNNLFTKLKDKDLLLQRSSVVYCIPCMDCDLKYIGQTKQKLKDRVTAHKSDIRLNKHSCMLTNHCLSSGHSMNYDEILVLNSETIYKKRNFLEMCHIAREGNPMNAMTDIDGLSVIYTFLLNQYFNNRDSLSGDTLYSGM</sequence>
<protein>
    <recommendedName>
        <fullName evidence="2">GIY-YIG domain-containing protein</fullName>
    </recommendedName>
</protein>